<evidence type="ECO:0000313" key="5">
    <source>
        <dbReference type="Proteomes" id="UP000317303"/>
    </source>
</evidence>
<evidence type="ECO:0000256" key="2">
    <source>
        <dbReference type="PROSITE-ProRule" id="PRU00703"/>
    </source>
</evidence>
<gene>
    <name evidence="4" type="ORF">JD82_01211</name>
</gene>
<dbReference type="EMBL" id="VLJV01000001">
    <property type="protein sequence ID" value="TWH19388.1"/>
    <property type="molecule type" value="Genomic_DNA"/>
</dbReference>
<dbReference type="InterPro" id="IPR051257">
    <property type="entry name" value="Diverse_CBS-Domain"/>
</dbReference>
<dbReference type="AlphaFoldDB" id="A0A660C787"/>
<dbReference type="SMART" id="SM00116">
    <property type="entry name" value="CBS"/>
    <property type="match status" value="2"/>
</dbReference>
<sequence length="209" mass="22175">MRARDVMTGPAVTVGTATPVTEALRILAEHGFTALPVVDDADRLAGIVTEADLLRGRVPQDVRFRPHGTAAAESAPPPGAVGEVMTEAGSVASVASGTDVAALVSLMLGLHHRTIPVVDGGRVVGVVTRRDLVRALSRDDEELAREVRRRLTVYGGPDRWDVAVTEGVAHIADVRDDAQDRHVATLLAESVPGIVHAETRHRDESRTDA</sequence>
<keyword evidence="1 2" id="KW-0129">CBS domain</keyword>
<dbReference type="RefSeq" id="WP_030530437.1">
    <property type="nucleotide sequence ID" value="NZ_JOIJ01000002.1"/>
</dbReference>
<dbReference type="PANTHER" id="PTHR43080">
    <property type="entry name" value="CBS DOMAIN-CONTAINING PROTEIN CBSX3, MITOCHONDRIAL"/>
    <property type="match status" value="1"/>
</dbReference>
<organism evidence="4 5">
    <name type="scientific">Prauserella rugosa</name>
    <dbReference type="NCBI Taxonomy" id="43354"/>
    <lineage>
        <taxon>Bacteria</taxon>
        <taxon>Bacillati</taxon>
        <taxon>Actinomycetota</taxon>
        <taxon>Actinomycetes</taxon>
        <taxon>Pseudonocardiales</taxon>
        <taxon>Pseudonocardiaceae</taxon>
        <taxon>Prauserella</taxon>
    </lineage>
</organism>
<feature type="domain" description="CBS" evidence="3">
    <location>
        <begin position="7"/>
        <end position="64"/>
    </location>
</feature>
<protein>
    <submittedName>
        <fullName evidence="4">CBS domain protein</fullName>
    </submittedName>
</protein>
<evidence type="ECO:0000256" key="1">
    <source>
        <dbReference type="ARBA" id="ARBA00023122"/>
    </source>
</evidence>
<proteinExistence type="predicted"/>
<dbReference type="PANTHER" id="PTHR43080:SF2">
    <property type="entry name" value="CBS DOMAIN-CONTAINING PROTEIN"/>
    <property type="match status" value="1"/>
</dbReference>
<dbReference type="InterPro" id="IPR046342">
    <property type="entry name" value="CBS_dom_sf"/>
</dbReference>
<comment type="caution">
    <text evidence="4">The sequence shown here is derived from an EMBL/GenBank/DDBJ whole genome shotgun (WGS) entry which is preliminary data.</text>
</comment>
<dbReference type="SUPFAM" id="SSF54631">
    <property type="entry name" value="CBS-domain pair"/>
    <property type="match status" value="1"/>
</dbReference>
<dbReference type="InterPro" id="IPR000644">
    <property type="entry name" value="CBS_dom"/>
</dbReference>
<dbReference type="PROSITE" id="PS51371">
    <property type="entry name" value="CBS"/>
    <property type="match status" value="2"/>
</dbReference>
<dbReference type="Proteomes" id="UP000317303">
    <property type="component" value="Unassembled WGS sequence"/>
</dbReference>
<evidence type="ECO:0000259" key="3">
    <source>
        <dbReference type="PROSITE" id="PS51371"/>
    </source>
</evidence>
<dbReference type="Gene3D" id="3.10.580.10">
    <property type="entry name" value="CBS-domain"/>
    <property type="match status" value="1"/>
</dbReference>
<accession>A0A660C787</accession>
<dbReference type="Pfam" id="PF00571">
    <property type="entry name" value="CBS"/>
    <property type="match status" value="2"/>
</dbReference>
<reference evidence="4 5" key="1">
    <citation type="submission" date="2019-07" db="EMBL/GenBank/DDBJ databases">
        <title>R&amp;d 2014.</title>
        <authorList>
            <person name="Klenk H.-P."/>
        </authorList>
    </citation>
    <scope>NUCLEOTIDE SEQUENCE [LARGE SCALE GENOMIC DNA]</scope>
    <source>
        <strain evidence="4 5">DSM 43194</strain>
    </source>
</reference>
<dbReference type="OrthoDB" id="9799454at2"/>
<name>A0A660C787_9PSEU</name>
<evidence type="ECO:0000313" key="4">
    <source>
        <dbReference type="EMBL" id="TWH19388.1"/>
    </source>
</evidence>
<keyword evidence="5" id="KW-1185">Reference proteome</keyword>
<feature type="domain" description="CBS" evidence="3">
    <location>
        <begin position="85"/>
        <end position="142"/>
    </location>
</feature>